<dbReference type="RefSeq" id="XP_049148857.1">
    <property type="nucleotide sequence ID" value="XM_049291711.1"/>
</dbReference>
<dbReference type="GeneID" id="73346721"/>
<dbReference type="EMBL" id="CP019478">
    <property type="protein sequence ID" value="UQC87246.1"/>
    <property type="molecule type" value="Genomic_DNA"/>
</dbReference>
<evidence type="ECO:0000313" key="2">
    <source>
        <dbReference type="Proteomes" id="UP000830671"/>
    </source>
</evidence>
<keyword evidence="2" id="KW-1185">Reference proteome</keyword>
<reference evidence="1" key="1">
    <citation type="journal article" date="2021" name="Mol. Plant Microbe Interact.">
        <title>Complete Genome Sequence of the Plant-Pathogenic Fungus Colletotrichum lupini.</title>
        <authorList>
            <person name="Baroncelli R."/>
            <person name="Pensec F."/>
            <person name="Da Lio D."/>
            <person name="Boufleur T."/>
            <person name="Vicente I."/>
            <person name="Sarrocco S."/>
            <person name="Picot A."/>
            <person name="Baraldi E."/>
            <person name="Sukno S."/>
            <person name="Thon M."/>
            <person name="Le Floch G."/>
        </authorList>
    </citation>
    <scope>NUCLEOTIDE SEQUENCE</scope>
    <source>
        <strain evidence="1">IMI 504893</strain>
    </source>
</reference>
<evidence type="ECO:0000313" key="1">
    <source>
        <dbReference type="EMBL" id="UQC87246.1"/>
    </source>
</evidence>
<accession>A0A9Q8WL42</accession>
<name>A0A9Q8WL42_9PEZI</name>
<organism evidence="1 2">
    <name type="scientific">Colletotrichum lupini</name>
    <dbReference type="NCBI Taxonomy" id="145971"/>
    <lineage>
        <taxon>Eukaryota</taxon>
        <taxon>Fungi</taxon>
        <taxon>Dikarya</taxon>
        <taxon>Ascomycota</taxon>
        <taxon>Pezizomycotina</taxon>
        <taxon>Sordariomycetes</taxon>
        <taxon>Hypocreomycetidae</taxon>
        <taxon>Glomerellales</taxon>
        <taxon>Glomerellaceae</taxon>
        <taxon>Colletotrichum</taxon>
        <taxon>Colletotrichum acutatum species complex</taxon>
    </lineage>
</organism>
<dbReference type="AlphaFoldDB" id="A0A9Q8WL42"/>
<dbReference type="KEGG" id="clup:CLUP02_12749"/>
<proteinExistence type="predicted"/>
<protein>
    <submittedName>
        <fullName evidence="1">Uncharacterized protein</fullName>
    </submittedName>
</protein>
<dbReference type="Proteomes" id="UP000830671">
    <property type="component" value="Chromosome 6"/>
</dbReference>
<sequence>MSLLIVQWAGELTGGRAKAGVRLTAVASTVMASPVMGEKSDYESLESLSSRAIRASESVNTNNQTNPTMTTLTEDLVNNARSLADYVKEIASAKSESRDRQRKLTVGHDPRSVATRPQSIANMSHAKKGIISTNETDRAVSVGGRRENQLVRVLLGRWMFCRWHDGEGNCLPIWRLGFLLQLEDNRLRRHWKSIRKLSRVLRHIHRHLRDGKTPGAHAQEWVAYLQTLPDTGDQKRAGRGAKMMPTNKLSKLRFWRSLDEGEGGMEERMGDLSRNLSVSVGLPRYCTTKMTYEKG</sequence>
<gene>
    <name evidence="1" type="ORF">CLUP02_12749</name>
</gene>